<evidence type="ECO:0000313" key="4">
    <source>
        <dbReference type="Proteomes" id="UP000183832"/>
    </source>
</evidence>
<dbReference type="GO" id="GO:0050930">
    <property type="term" value="P:induction of positive chemotaxis"/>
    <property type="evidence" value="ECO:0007669"/>
    <property type="project" value="InterPro"/>
</dbReference>
<dbReference type="PANTHER" id="PTHR48484:SF2">
    <property type="entry name" value="PRO-INTERLEUKIN-16"/>
    <property type="match status" value="1"/>
</dbReference>
<evidence type="ECO:0000313" key="3">
    <source>
        <dbReference type="EMBL" id="CRK91356.1"/>
    </source>
</evidence>
<dbReference type="STRING" id="568069.A0A1J1HVH4"/>
<dbReference type="PROSITE" id="PS50106">
    <property type="entry name" value="PDZ"/>
    <property type="match status" value="1"/>
</dbReference>
<reference evidence="3 4" key="1">
    <citation type="submission" date="2015-04" db="EMBL/GenBank/DDBJ databases">
        <authorList>
            <person name="Syromyatnikov M.Y."/>
            <person name="Popov V.N."/>
        </authorList>
    </citation>
    <scope>NUCLEOTIDE SEQUENCE [LARGE SCALE GENOMIC DNA]</scope>
</reference>
<name>A0A1J1HVH4_9DIPT</name>
<dbReference type="EMBL" id="CVRI01000020">
    <property type="protein sequence ID" value="CRK91356.1"/>
    <property type="molecule type" value="Genomic_DNA"/>
</dbReference>
<evidence type="ECO:0000256" key="1">
    <source>
        <dbReference type="SAM" id="MobiDB-lite"/>
    </source>
</evidence>
<dbReference type="Pfam" id="PF00595">
    <property type="entry name" value="PDZ"/>
    <property type="match status" value="1"/>
</dbReference>
<dbReference type="SMART" id="SM00228">
    <property type="entry name" value="PDZ"/>
    <property type="match status" value="1"/>
</dbReference>
<organism evidence="3 4">
    <name type="scientific">Clunio marinus</name>
    <dbReference type="NCBI Taxonomy" id="568069"/>
    <lineage>
        <taxon>Eukaryota</taxon>
        <taxon>Metazoa</taxon>
        <taxon>Ecdysozoa</taxon>
        <taxon>Arthropoda</taxon>
        <taxon>Hexapoda</taxon>
        <taxon>Insecta</taxon>
        <taxon>Pterygota</taxon>
        <taxon>Neoptera</taxon>
        <taxon>Endopterygota</taxon>
        <taxon>Diptera</taxon>
        <taxon>Nematocera</taxon>
        <taxon>Chironomoidea</taxon>
        <taxon>Chironomidae</taxon>
        <taxon>Clunio</taxon>
    </lineage>
</organism>
<dbReference type="InterPro" id="IPR036034">
    <property type="entry name" value="PDZ_sf"/>
</dbReference>
<keyword evidence="4" id="KW-1185">Reference proteome</keyword>
<dbReference type="Proteomes" id="UP000183832">
    <property type="component" value="Unassembled WGS sequence"/>
</dbReference>
<dbReference type="InterPro" id="IPR055287">
    <property type="entry name" value="IL-16-like"/>
</dbReference>
<protein>
    <submittedName>
        <fullName evidence="3">CLUMA_CG005029, isoform A</fullName>
    </submittedName>
</protein>
<accession>A0A1J1HVH4</accession>
<dbReference type="SUPFAM" id="SSF50156">
    <property type="entry name" value="PDZ domain-like"/>
    <property type="match status" value="1"/>
</dbReference>
<proteinExistence type="predicted"/>
<dbReference type="Gene3D" id="2.30.42.10">
    <property type="match status" value="1"/>
</dbReference>
<dbReference type="GO" id="GO:0005125">
    <property type="term" value="F:cytokine activity"/>
    <property type="evidence" value="ECO:0007669"/>
    <property type="project" value="InterPro"/>
</dbReference>
<sequence>MMVLYDNEREQNEQQLPAECSSSSLSRKWCKLRQRCASFHAMKSLDCTSGEGPSSLPYQFYDNGLPETIPQQHNFILTHDPRVIMLNGKPMMYSVIDNRSGSRNGYYAGNFPMTCEPIIEHQPIKLCKCKSRMSASSSSLNYDINEPQMMHVLNQQSRLQYFDGENVVKAAKPKTRRLSLFGSERKAKKETNKNFDLKQFKSVSMRCHHHHQHMMYFQEQQMLMRQQQEAQQQSKDTIKNGKFNTVGRKKRSIYDVFFNSNKSSSSASESGIQQPTFYVPLPTGENGSISNQLSKHQHRQNGVNPIRSIRSRSVCATDSSNNVRTLFRNIDSTPTATIHERRKSNSFNPRESLEITSFLFNKLRLDRNGSSSKSSTFSERRESSDGQSEGKISNKEVSNEANINQHLTKDVIDGKGKATITNGIDQCSMPKKNSVTKNSLALRKVQFIKKPGSKALGFSIVGGIDSPKGKMGIFVKTIYEYGQAAESGQLREGDLILSVNNQPLHGVTHQEAINVFKGIKTGIVEMIVGRAQANISS</sequence>
<dbReference type="InterPro" id="IPR001478">
    <property type="entry name" value="PDZ"/>
</dbReference>
<evidence type="ECO:0000259" key="2">
    <source>
        <dbReference type="PROSITE" id="PS50106"/>
    </source>
</evidence>
<dbReference type="OrthoDB" id="6022711at2759"/>
<dbReference type="AlphaFoldDB" id="A0A1J1HVH4"/>
<gene>
    <name evidence="3" type="ORF">CLUMA_CG005029</name>
</gene>
<feature type="region of interest" description="Disordered" evidence="1">
    <location>
        <begin position="368"/>
        <end position="400"/>
    </location>
</feature>
<feature type="domain" description="PDZ" evidence="2">
    <location>
        <begin position="444"/>
        <end position="517"/>
    </location>
</feature>
<dbReference type="PANTHER" id="PTHR48484">
    <property type="entry name" value="PRO-INTERLEUKIN-16"/>
    <property type="match status" value="1"/>
</dbReference>